<sequence>MQETDISGAAELLGFCWDEAWGIHERAVARGLAAQPPLVLRQMGVDEKSVG</sequence>
<proteinExistence type="predicted"/>
<gene>
    <name evidence="1" type="ORF">B1B_11739</name>
</gene>
<protein>
    <submittedName>
        <fullName evidence="1">Uncharacterized protein</fullName>
    </submittedName>
</protein>
<name>T0ZXE9_9ZZZZ</name>
<reference evidence="1" key="1">
    <citation type="submission" date="2013-08" db="EMBL/GenBank/DDBJ databases">
        <authorList>
            <person name="Mendez C."/>
            <person name="Richter M."/>
            <person name="Ferrer M."/>
            <person name="Sanchez J."/>
        </authorList>
    </citation>
    <scope>NUCLEOTIDE SEQUENCE</scope>
</reference>
<comment type="caution">
    <text evidence="1">The sequence shown here is derived from an EMBL/GenBank/DDBJ whole genome shotgun (WGS) entry which is preliminary data.</text>
</comment>
<organism evidence="1">
    <name type="scientific">mine drainage metagenome</name>
    <dbReference type="NCBI Taxonomy" id="410659"/>
    <lineage>
        <taxon>unclassified sequences</taxon>
        <taxon>metagenomes</taxon>
        <taxon>ecological metagenomes</taxon>
    </lineage>
</organism>
<reference evidence="1" key="2">
    <citation type="journal article" date="2014" name="ISME J.">
        <title>Microbial stratification in low pH oxic and suboxic macroscopic growths along an acid mine drainage.</title>
        <authorList>
            <person name="Mendez-Garcia C."/>
            <person name="Mesa V."/>
            <person name="Sprenger R.R."/>
            <person name="Richter M."/>
            <person name="Diez M.S."/>
            <person name="Solano J."/>
            <person name="Bargiela R."/>
            <person name="Golyshina O.V."/>
            <person name="Manteca A."/>
            <person name="Ramos J.L."/>
            <person name="Gallego J.R."/>
            <person name="Llorente I."/>
            <person name="Martins Dos Santos V.A."/>
            <person name="Jensen O.N."/>
            <person name="Pelaez A.I."/>
            <person name="Sanchez J."/>
            <person name="Ferrer M."/>
        </authorList>
    </citation>
    <scope>NUCLEOTIDE SEQUENCE</scope>
</reference>
<accession>T0ZXE9</accession>
<dbReference type="AlphaFoldDB" id="T0ZXE9"/>
<feature type="non-terminal residue" evidence="1">
    <location>
        <position position="51"/>
    </location>
</feature>
<dbReference type="EMBL" id="AUZY01007653">
    <property type="protein sequence ID" value="EQD49243.1"/>
    <property type="molecule type" value="Genomic_DNA"/>
</dbReference>
<evidence type="ECO:0000313" key="1">
    <source>
        <dbReference type="EMBL" id="EQD49243.1"/>
    </source>
</evidence>